<dbReference type="GO" id="GO:0009982">
    <property type="term" value="F:pseudouridine synthase activity"/>
    <property type="evidence" value="ECO:0007669"/>
    <property type="project" value="InterPro"/>
</dbReference>
<dbReference type="GO" id="GO:0000455">
    <property type="term" value="P:enzyme-directed rRNA pseudouridine synthesis"/>
    <property type="evidence" value="ECO:0007669"/>
    <property type="project" value="TreeGrafter"/>
</dbReference>
<proteinExistence type="inferred from homology"/>
<dbReference type="InterPro" id="IPR020103">
    <property type="entry name" value="PsdUridine_synth_cat_dom_sf"/>
</dbReference>
<reference evidence="6 7" key="1">
    <citation type="journal article" date="2018" name="BMC Genomics">
        <title>Whole genome sequencing and function prediction of 133 gut anaerobes isolated from chicken caecum in pure cultures.</title>
        <authorList>
            <person name="Medvecky M."/>
            <person name="Cejkova D."/>
            <person name="Polansky O."/>
            <person name="Karasova D."/>
            <person name="Kubasova T."/>
            <person name="Cizek A."/>
            <person name="Rychlik I."/>
        </authorList>
    </citation>
    <scope>NUCLEOTIDE SEQUENCE [LARGE SCALE GENOMIC DNA]</scope>
    <source>
        <strain evidence="6 7">An13</strain>
    </source>
</reference>
<dbReference type="Pfam" id="PF00849">
    <property type="entry name" value="PseudoU_synth_2"/>
    <property type="match status" value="1"/>
</dbReference>
<dbReference type="GO" id="GO:0003723">
    <property type="term" value="F:RNA binding"/>
    <property type="evidence" value="ECO:0007669"/>
    <property type="project" value="InterPro"/>
</dbReference>
<dbReference type="EC" id="5.4.99.-" evidence="4"/>
<evidence type="ECO:0000313" key="6">
    <source>
        <dbReference type="EMBL" id="OUQ33855.1"/>
    </source>
</evidence>
<dbReference type="NCBIfam" id="TIGR00005">
    <property type="entry name" value="rluA_subfam"/>
    <property type="match status" value="1"/>
</dbReference>
<dbReference type="InterPro" id="IPR050188">
    <property type="entry name" value="RluA_PseudoU_synthase"/>
</dbReference>
<dbReference type="PROSITE" id="PS01129">
    <property type="entry name" value="PSI_RLU"/>
    <property type="match status" value="1"/>
</dbReference>
<sequence length="302" mass="35441">MKYQIRHSDLTLFIDSPISILELFQQFHLSKKTIHLMKQNKLYLVNNRYVAPSTVLIKGDQITFLEAFSKDDGMYAPVYQDLDIIFEDEFLLIVNKPPFLQVFPAHQEDINSLAHRVSGYYHQQGYNLPVRFIHRLDYETSGLMIFVKCHFIQPLLDYQLSVKKIKRHYLAIVEGQFKDYQWHTIHQAIGRDRHHQQRMIVHPHGKDAITHYRAISCQNHLSLVECVLESGRKHQIRVHMASIGHPILGDRLYGHPSSLINHQALHAYQIEMIHPITQKKLLFTCPPCLDIKQIIQKIDPQF</sequence>
<dbReference type="Gene3D" id="3.30.2350.10">
    <property type="entry name" value="Pseudouridine synthase"/>
    <property type="match status" value="1"/>
</dbReference>
<evidence type="ECO:0000313" key="7">
    <source>
        <dbReference type="Proteomes" id="UP000195305"/>
    </source>
</evidence>
<dbReference type="OrthoDB" id="9807829at2"/>
<dbReference type="GO" id="GO:0140098">
    <property type="term" value="F:catalytic activity, acting on RNA"/>
    <property type="evidence" value="ECO:0007669"/>
    <property type="project" value="UniProtKB-ARBA"/>
</dbReference>
<comment type="function">
    <text evidence="4">Responsible for synthesis of pseudouridine from uracil.</text>
</comment>
<dbReference type="InterPro" id="IPR006145">
    <property type="entry name" value="PsdUridine_synth_RsuA/RluA"/>
</dbReference>
<comment type="catalytic activity">
    <reaction evidence="1 4">
        <text>a uridine in RNA = a pseudouridine in RNA</text>
        <dbReference type="Rhea" id="RHEA:48348"/>
        <dbReference type="Rhea" id="RHEA-COMP:12068"/>
        <dbReference type="Rhea" id="RHEA-COMP:12069"/>
        <dbReference type="ChEBI" id="CHEBI:65314"/>
        <dbReference type="ChEBI" id="CHEBI:65315"/>
    </reaction>
</comment>
<dbReference type="EMBL" id="NFLJ01000023">
    <property type="protein sequence ID" value="OUQ33855.1"/>
    <property type="molecule type" value="Genomic_DNA"/>
</dbReference>
<dbReference type="SUPFAM" id="SSF55120">
    <property type="entry name" value="Pseudouridine synthase"/>
    <property type="match status" value="1"/>
</dbReference>
<keyword evidence="4" id="KW-0413">Isomerase</keyword>
<dbReference type="CDD" id="cd02869">
    <property type="entry name" value="PseudoU_synth_RluA_like"/>
    <property type="match status" value="1"/>
</dbReference>
<dbReference type="InterPro" id="IPR006225">
    <property type="entry name" value="PsdUridine_synth_RluC/D"/>
</dbReference>
<evidence type="ECO:0000259" key="5">
    <source>
        <dbReference type="Pfam" id="PF00849"/>
    </source>
</evidence>
<feature type="domain" description="Pseudouridine synthase RsuA/RluA-like" evidence="5">
    <location>
        <begin position="91"/>
        <end position="242"/>
    </location>
</feature>
<organism evidence="6 7">
    <name type="scientific">Massilimicrobiota timonensis</name>
    <dbReference type="NCBI Taxonomy" id="1776392"/>
    <lineage>
        <taxon>Bacteria</taxon>
        <taxon>Bacillati</taxon>
        <taxon>Bacillota</taxon>
        <taxon>Erysipelotrichia</taxon>
        <taxon>Erysipelotrichales</taxon>
        <taxon>Erysipelotrichaceae</taxon>
        <taxon>Massilimicrobiota</taxon>
    </lineage>
</organism>
<dbReference type="AlphaFoldDB" id="A0A1Y4SVB2"/>
<evidence type="ECO:0000256" key="4">
    <source>
        <dbReference type="RuleBase" id="RU362028"/>
    </source>
</evidence>
<keyword evidence="7" id="KW-1185">Reference proteome</keyword>
<dbReference type="PANTHER" id="PTHR21600:SF71">
    <property type="entry name" value="PSEUDOURIDINE SYNTHASE"/>
    <property type="match status" value="1"/>
</dbReference>
<evidence type="ECO:0000256" key="2">
    <source>
        <dbReference type="ARBA" id="ARBA00010876"/>
    </source>
</evidence>
<dbReference type="InterPro" id="IPR006224">
    <property type="entry name" value="PsdUridine_synth_RluA-like_CS"/>
</dbReference>
<gene>
    <name evidence="6" type="ORF">B5E75_08530</name>
</gene>
<dbReference type="PANTHER" id="PTHR21600">
    <property type="entry name" value="MITOCHONDRIAL RNA PSEUDOURIDINE SYNTHASE"/>
    <property type="match status" value="1"/>
</dbReference>
<dbReference type="RefSeq" id="WP_087358373.1">
    <property type="nucleotide sequence ID" value="NZ_NFLJ01000023.1"/>
</dbReference>
<dbReference type="Proteomes" id="UP000195305">
    <property type="component" value="Unassembled WGS sequence"/>
</dbReference>
<feature type="active site" evidence="3">
    <location>
        <position position="137"/>
    </location>
</feature>
<comment type="caution">
    <text evidence="6">The sequence shown here is derived from an EMBL/GenBank/DDBJ whole genome shotgun (WGS) entry which is preliminary data.</text>
</comment>
<evidence type="ECO:0000256" key="3">
    <source>
        <dbReference type="PIRSR" id="PIRSR606225-1"/>
    </source>
</evidence>
<accession>A0A1Y4SVB2</accession>
<protein>
    <recommendedName>
        <fullName evidence="4">Pseudouridine synthase</fullName>
        <ecNumber evidence="4">5.4.99.-</ecNumber>
    </recommendedName>
</protein>
<comment type="similarity">
    <text evidence="2 4">Belongs to the pseudouridine synthase RluA family.</text>
</comment>
<evidence type="ECO:0000256" key="1">
    <source>
        <dbReference type="ARBA" id="ARBA00000073"/>
    </source>
</evidence>
<name>A0A1Y4SVB2_9FIRM</name>